<dbReference type="AlphaFoldDB" id="A0A1V1P803"/>
<gene>
    <name evidence="2" type="ORF">OMM_02791</name>
</gene>
<sequence>MKNLVIILMITGLLLSNTVIANDIDVNQDGQTGIPEAIYSLKVAAGMSESVPSNRHSLDAADGDPKDALYVDNDGKIIIKNKLEIKRYDVTLTNTEIDLGKQLQDLLRKYQNIRVQLPENSTWTWNQTISVYEDHTLQIWGTGTTDVNTISVTINMTEQKYRVVGGIENRYPARSQVFKNGHLYIRLVHVVETINDDRPINREKHTALFSTYDDGARIDFLFSKAWTTENLCCFGGGRGFGHISFGHTYHYMNDSCTVRDTVYSVSTDNGWDFDSQGGIVSNHLITQGKAVEFQRDPKIKYLYGGVISELPGDGAYVDAPLHIQGNILSEGDICIGKCD</sequence>
<dbReference type="Proteomes" id="UP000189670">
    <property type="component" value="Unassembled WGS sequence"/>
</dbReference>
<evidence type="ECO:0000313" key="2">
    <source>
        <dbReference type="EMBL" id="ETR71039.1"/>
    </source>
</evidence>
<protein>
    <submittedName>
        <fullName evidence="2">Uncharacterized protein</fullName>
    </submittedName>
</protein>
<reference evidence="3" key="1">
    <citation type="submission" date="2012-11" db="EMBL/GenBank/DDBJ databases">
        <authorList>
            <person name="Lucero-Rivera Y.E."/>
            <person name="Tovar-Ramirez D."/>
        </authorList>
    </citation>
    <scope>NUCLEOTIDE SEQUENCE [LARGE SCALE GENOMIC DNA]</scope>
    <source>
        <strain evidence="3">Araruama</strain>
    </source>
</reference>
<organism evidence="2 3">
    <name type="scientific">Candidatus Magnetoglobus multicellularis str. Araruama</name>
    <dbReference type="NCBI Taxonomy" id="890399"/>
    <lineage>
        <taxon>Bacteria</taxon>
        <taxon>Pseudomonadati</taxon>
        <taxon>Thermodesulfobacteriota</taxon>
        <taxon>Desulfobacteria</taxon>
        <taxon>Desulfobacterales</taxon>
        <taxon>Desulfobacteraceae</taxon>
        <taxon>Candidatus Magnetoglobus</taxon>
    </lineage>
</organism>
<feature type="chain" id="PRO_5010721157" evidence="1">
    <location>
        <begin position="22"/>
        <end position="339"/>
    </location>
</feature>
<keyword evidence="1" id="KW-0732">Signal</keyword>
<proteinExistence type="predicted"/>
<name>A0A1V1P803_9BACT</name>
<evidence type="ECO:0000313" key="3">
    <source>
        <dbReference type="Proteomes" id="UP000189670"/>
    </source>
</evidence>
<accession>A0A1V1P803</accession>
<dbReference type="EMBL" id="ATBP01000330">
    <property type="protein sequence ID" value="ETR71039.1"/>
    <property type="molecule type" value="Genomic_DNA"/>
</dbReference>
<evidence type="ECO:0000256" key="1">
    <source>
        <dbReference type="SAM" id="SignalP"/>
    </source>
</evidence>
<comment type="caution">
    <text evidence="2">The sequence shown here is derived from an EMBL/GenBank/DDBJ whole genome shotgun (WGS) entry which is preliminary data.</text>
</comment>
<feature type="signal peptide" evidence="1">
    <location>
        <begin position="1"/>
        <end position="21"/>
    </location>
</feature>